<feature type="region of interest" description="Disordered" evidence="1">
    <location>
        <begin position="1"/>
        <end position="22"/>
    </location>
</feature>
<proteinExistence type="predicted"/>
<reference evidence="2" key="1">
    <citation type="submission" date="2021-05" db="UniProtKB">
        <authorList>
            <consortium name="EnsemblPlants"/>
        </authorList>
    </citation>
    <scope>IDENTIFICATION</scope>
    <source>
        <strain evidence="2">subsp. malaccensis</strain>
    </source>
</reference>
<dbReference type="Proteomes" id="UP000012960">
    <property type="component" value="Unplaced"/>
</dbReference>
<dbReference type="Gramene" id="Ma05_t23750.1">
    <property type="protein sequence ID" value="Ma05_p23750.1"/>
    <property type="gene ID" value="Ma05_g23750"/>
</dbReference>
<accession>A0A804J7U5</accession>
<dbReference type="EnsemblPlants" id="Ma05_t23750.1">
    <property type="protein sequence ID" value="Ma05_p23750.1"/>
    <property type="gene ID" value="Ma05_g23750"/>
</dbReference>
<keyword evidence="3" id="KW-1185">Reference proteome</keyword>
<name>A0A804J7U5_MUSAM</name>
<dbReference type="InParanoid" id="A0A804J7U5"/>
<evidence type="ECO:0000313" key="3">
    <source>
        <dbReference type="Proteomes" id="UP000012960"/>
    </source>
</evidence>
<evidence type="ECO:0000256" key="1">
    <source>
        <dbReference type="SAM" id="MobiDB-lite"/>
    </source>
</evidence>
<sequence>MVEGTTHGSNNGGRKLRTRARPLSHPLAIEEVLVQSIVEPNQT</sequence>
<protein>
    <submittedName>
        <fullName evidence="2">Uncharacterized protein</fullName>
    </submittedName>
</protein>
<organism evidence="2 3">
    <name type="scientific">Musa acuminata subsp. malaccensis</name>
    <name type="common">Wild banana</name>
    <name type="synonym">Musa malaccensis</name>
    <dbReference type="NCBI Taxonomy" id="214687"/>
    <lineage>
        <taxon>Eukaryota</taxon>
        <taxon>Viridiplantae</taxon>
        <taxon>Streptophyta</taxon>
        <taxon>Embryophyta</taxon>
        <taxon>Tracheophyta</taxon>
        <taxon>Spermatophyta</taxon>
        <taxon>Magnoliopsida</taxon>
        <taxon>Liliopsida</taxon>
        <taxon>Zingiberales</taxon>
        <taxon>Musaceae</taxon>
        <taxon>Musa</taxon>
    </lineage>
</organism>
<evidence type="ECO:0000313" key="2">
    <source>
        <dbReference type="EnsemblPlants" id="Ma05_p23750.1"/>
    </source>
</evidence>
<dbReference type="AlphaFoldDB" id="A0A804J7U5"/>